<accession>A0A562Q9T2</accession>
<name>A0A562Q9T2_9PSED</name>
<dbReference type="EMBL" id="VLKY01000008">
    <property type="protein sequence ID" value="TWI53517.1"/>
    <property type="molecule type" value="Genomic_DNA"/>
</dbReference>
<dbReference type="SUPFAM" id="SSF50800">
    <property type="entry name" value="PK beta-barrel domain-like"/>
    <property type="match status" value="1"/>
</dbReference>
<evidence type="ECO:0000313" key="2">
    <source>
        <dbReference type="EMBL" id="TWI53517.1"/>
    </source>
</evidence>
<dbReference type="Proteomes" id="UP000316905">
    <property type="component" value="Unassembled WGS sequence"/>
</dbReference>
<dbReference type="InterPro" id="IPR005302">
    <property type="entry name" value="MoCF_Sase_C"/>
</dbReference>
<sequence>MLYLNALYRYPVKSMTPEPLERALIDTLGIAGDRRWMVVDAATGRFLTQRLLPAMGKIEARWEGWEKLLLRAPGMPDLCVDVPSADDALRGVTVWSDSFQVPDAGVEANRWLSAFLERACQLVYMPEGRARQVDTNYAEIGEKVHFGDGFPLLLIGQGSLEDVSQRVGRSLDVRRFRPNLVIEGSEAFAEDDWKRLRIGTVDFRVAKPCSRCIMTTIDPLTNVRDPDREPLATLKTYREREGAIYFGQNLVPLNCGALSVGMPVEILE</sequence>
<dbReference type="RefSeq" id="WP_145142679.1">
    <property type="nucleotide sequence ID" value="NZ_VLKY01000008.1"/>
</dbReference>
<dbReference type="PANTHER" id="PTHR14237">
    <property type="entry name" value="MOLYBDOPTERIN COFACTOR SULFURASE MOSC"/>
    <property type="match status" value="1"/>
</dbReference>
<dbReference type="Pfam" id="PF03476">
    <property type="entry name" value="MOSC_N"/>
    <property type="match status" value="1"/>
</dbReference>
<dbReference type="Pfam" id="PF03473">
    <property type="entry name" value="MOSC"/>
    <property type="match status" value="1"/>
</dbReference>
<evidence type="ECO:0000259" key="1">
    <source>
        <dbReference type="PROSITE" id="PS51340"/>
    </source>
</evidence>
<dbReference type="PANTHER" id="PTHR14237:SF19">
    <property type="entry name" value="MITOCHONDRIAL AMIDOXIME REDUCING COMPONENT 1"/>
    <property type="match status" value="1"/>
</dbReference>
<dbReference type="GO" id="GO:0003824">
    <property type="term" value="F:catalytic activity"/>
    <property type="evidence" value="ECO:0007669"/>
    <property type="project" value="InterPro"/>
</dbReference>
<dbReference type="GO" id="GO:0030151">
    <property type="term" value="F:molybdenum ion binding"/>
    <property type="evidence" value="ECO:0007669"/>
    <property type="project" value="InterPro"/>
</dbReference>
<protein>
    <recommendedName>
        <fullName evidence="1">MOSC domain-containing protein</fullName>
    </recommendedName>
</protein>
<reference evidence="2 3" key="1">
    <citation type="journal article" date="2015" name="Stand. Genomic Sci.">
        <title>Genomic Encyclopedia of Bacterial and Archaeal Type Strains, Phase III: the genomes of soil and plant-associated and newly described type strains.</title>
        <authorList>
            <person name="Whitman W.B."/>
            <person name="Woyke T."/>
            <person name="Klenk H.P."/>
            <person name="Zhou Y."/>
            <person name="Lilburn T.G."/>
            <person name="Beck B.J."/>
            <person name="De Vos P."/>
            <person name="Vandamme P."/>
            <person name="Eisen J.A."/>
            <person name="Garrity G."/>
            <person name="Hugenholtz P."/>
            <person name="Kyrpides N.C."/>
        </authorList>
    </citation>
    <scope>NUCLEOTIDE SEQUENCE [LARGE SCALE GENOMIC DNA]</scope>
    <source>
        <strain evidence="2 3">CGMCC 1.6858</strain>
    </source>
</reference>
<feature type="domain" description="MOSC" evidence="1">
    <location>
        <begin position="117"/>
        <end position="267"/>
    </location>
</feature>
<dbReference type="SUPFAM" id="SSF141673">
    <property type="entry name" value="MOSC N-terminal domain-like"/>
    <property type="match status" value="1"/>
</dbReference>
<dbReference type="InterPro" id="IPR011037">
    <property type="entry name" value="Pyrv_Knase-like_insert_dom_sf"/>
</dbReference>
<proteinExistence type="predicted"/>
<dbReference type="OrthoDB" id="581532at2"/>
<gene>
    <name evidence="2" type="ORF">IQ22_02735</name>
</gene>
<dbReference type="PROSITE" id="PS51340">
    <property type="entry name" value="MOSC"/>
    <property type="match status" value="1"/>
</dbReference>
<dbReference type="InterPro" id="IPR005303">
    <property type="entry name" value="MOCOS_middle"/>
</dbReference>
<organism evidence="2 3">
    <name type="scientific">Pseudomonas duriflava</name>
    <dbReference type="NCBI Taxonomy" id="459528"/>
    <lineage>
        <taxon>Bacteria</taxon>
        <taxon>Pseudomonadati</taxon>
        <taxon>Pseudomonadota</taxon>
        <taxon>Gammaproteobacteria</taxon>
        <taxon>Pseudomonadales</taxon>
        <taxon>Pseudomonadaceae</taxon>
        <taxon>Pseudomonas</taxon>
    </lineage>
</organism>
<comment type="caution">
    <text evidence="2">The sequence shown here is derived from an EMBL/GenBank/DDBJ whole genome shotgun (WGS) entry which is preliminary data.</text>
</comment>
<keyword evidence="3" id="KW-1185">Reference proteome</keyword>
<dbReference type="GO" id="GO:0030170">
    <property type="term" value="F:pyridoxal phosphate binding"/>
    <property type="evidence" value="ECO:0007669"/>
    <property type="project" value="InterPro"/>
</dbReference>
<dbReference type="AlphaFoldDB" id="A0A562Q9T2"/>
<evidence type="ECO:0000313" key="3">
    <source>
        <dbReference type="Proteomes" id="UP000316905"/>
    </source>
</evidence>